<dbReference type="Pfam" id="PF02656">
    <property type="entry name" value="DUF202"/>
    <property type="match status" value="1"/>
</dbReference>
<keyword evidence="3 5" id="KW-1133">Transmembrane helix</keyword>
<feature type="transmembrane region" description="Helical" evidence="5">
    <location>
        <begin position="29"/>
        <end position="50"/>
    </location>
</feature>
<reference evidence="7" key="1">
    <citation type="submission" date="2016-11" db="EMBL/GenBank/DDBJ databases">
        <authorList>
            <person name="Jaros S."/>
            <person name="Januszkiewicz K."/>
            <person name="Wedrychowicz H."/>
        </authorList>
    </citation>
    <scope>NUCLEOTIDE SEQUENCE [LARGE SCALE GENOMIC DNA]</scope>
    <source>
        <strain evidence="7">Y48</strain>
    </source>
</reference>
<evidence type="ECO:0000256" key="2">
    <source>
        <dbReference type="ARBA" id="ARBA00022692"/>
    </source>
</evidence>
<evidence type="ECO:0000259" key="6">
    <source>
        <dbReference type="Pfam" id="PF02656"/>
    </source>
</evidence>
<evidence type="ECO:0000256" key="1">
    <source>
        <dbReference type="ARBA" id="ARBA00004127"/>
    </source>
</evidence>
<keyword evidence="8" id="KW-1185">Reference proteome</keyword>
<feature type="transmembrane region" description="Helical" evidence="5">
    <location>
        <begin position="98"/>
        <end position="120"/>
    </location>
</feature>
<protein>
    <recommendedName>
        <fullName evidence="6">DUF202 domain-containing protein</fullName>
    </recommendedName>
</protein>
<gene>
    <name evidence="7" type="ORF">BOX37_21555</name>
</gene>
<dbReference type="KEGG" id="nsl:BOX37_21555"/>
<dbReference type="InterPro" id="IPR003807">
    <property type="entry name" value="DUF202"/>
</dbReference>
<feature type="transmembrane region" description="Helical" evidence="5">
    <location>
        <begin position="56"/>
        <end position="78"/>
    </location>
</feature>
<sequence length="121" mass="12511">MTLPEVGAESDDGEGDVDYRFTLANERTFLAWIRTALGLLAGGVAVHTLVQPLRLAGFAGVIAGSCLVMALAVAIGAYRHWRRVNIVMRAGGSLPGTILVPVLSVGVALVAVLACVAVLLS</sequence>
<comment type="subcellular location">
    <subcellularLocation>
        <location evidence="1">Endomembrane system</location>
        <topology evidence="1">Multi-pass membrane protein</topology>
    </subcellularLocation>
</comment>
<dbReference type="RefSeq" id="WP_071929273.1">
    <property type="nucleotide sequence ID" value="NZ_CP018082.1"/>
</dbReference>
<proteinExistence type="predicted"/>
<dbReference type="EMBL" id="CP018082">
    <property type="protein sequence ID" value="APE36084.1"/>
    <property type="molecule type" value="Genomic_DNA"/>
</dbReference>
<dbReference type="Proteomes" id="UP000183810">
    <property type="component" value="Chromosome"/>
</dbReference>
<keyword evidence="2 5" id="KW-0812">Transmembrane</keyword>
<dbReference type="OrthoDB" id="582337at2"/>
<name>A0A1J0VVJ9_9NOCA</name>
<evidence type="ECO:0000256" key="5">
    <source>
        <dbReference type="SAM" id="Phobius"/>
    </source>
</evidence>
<evidence type="ECO:0000256" key="4">
    <source>
        <dbReference type="ARBA" id="ARBA00023136"/>
    </source>
</evidence>
<evidence type="ECO:0000313" key="7">
    <source>
        <dbReference type="EMBL" id="APE36084.1"/>
    </source>
</evidence>
<accession>A0A1J0VVJ9</accession>
<dbReference type="GO" id="GO:0012505">
    <property type="term" value="C:endomembrane system"/>
    <property type="evidence" value="ECO:0007669"/>
    <property type="project" value="UniProtKB-SubCell"/>
</dbReference>
<feature type="domain" description="DUF202" evidence="6">
    <location>
        <begin position="20"/>
        <end position="84"/>
    </location>
</feature>
<evidence type="ECO:0000256" key="3">
    <source>
        <dbReference type="ARBA" id="ARBA00022989"/>
    </source>
</evidence>
<evidence type="ECO:0000313" key="8">
    <source>
        <dbReference type="Proteomes" id="UP000183810"/>
    </source>
</evidence>
<dbReference type="AlphaFoldDB" id="A0A1J0VVJ9"/>
<keyword evidence="4 5" id="KW-0472">Membrane</keyword>
<organism evidence="7 8">
    <name type="scientific">Nocardia mangyaensis</name>
    <dbReference type="NCBI Taxonomy" id="2213200"/>
    <lineage>
        <taxon>Bacteria</taxon>
        <taxon>Bacillati</taxon>
        <taxon>Actinomycetota</taxon>
        <taxon>Actinomycetes</taxon>
        <taxon>Mycobacteriales</taxon>
        <taxon>Nocardiaceae</taxon>
        <taxon>Nocardia</taxon>
    </lineage>
</organism>